<proteinExistence type="predicted"/>
<sequence>MSIELVLEEIPKGVYGKALGSLRRISTLGVELIELKMADSWKKEHSRNTGKLLAEKQRQTWSAAIP</sequence>
<comment type="caution">
    <text evidence="1">The sequence shown here is derived from an EMBL/GenBank/DDBJ whole genome shotgun (WGS) entry which is preliminary data.</text>
</comment>
<dbReference type="Proteomes" id="UP000230821">
    <property type="component" value="Unassembled WGS sequence"/>
</dbReference>
<dbReference type="AlphaFoldDB" id="A0A2G6KD69"/>
<protein>
    <submittedName>
        <fullName evidence="1">Uncharacterized protein</fullName>
    </submittedName>
</protein>
<evidence type="ECO:0000313" key="1">
    <source>
        <dbReference type="EMBL" id="PIE33618.1"/>
    </source>
</evidence>
<evidence type="ECO:0000313" key="2">
    <source>
        <dbReference type="Proteomes" id="UP000230821"/>
    </source>
</evidence>
<reference evidence="1 2" key="1">
    <citation type="submission" date="2017-10" db="EMBL/GenBank/DDBJ databases">
        <title>Novel microbial diversity and functional potential in the marine mammal oral microbiome.</title>
        <authorList>
            <person name="Dudek N.K."/>
            <person name="Sun C.L."/>
            <person name="Burstein D."/>
            <person name="Kantor R.S."/>
            <person name="Aliaga Goltsman D.S."/>
            <person name="Bik E.M."/>
            <person name="Thomas B.C."/>
            <person name="Banfield J.F."/>
            <person name="Relman D.A."/>
        </authorList>
    </citation>
    <scope>NUCLEOTIDE SEQUENCE [LARGE SCALE GENOMIC DNA]</scope>
    <source>
        <strain evidence="1">DOLJORAL78_47_16</strain>
    </source>
</reference>
<name>A0A2G6KD69_9BACT</name>
<accession>A0A2G6KD69</accession>
<gene>
    <name evidence="1" type="ORF">CSA56_10910</name>
</gene>
<organism evidence="1 2">
    <name type="scientific">candidate division KSB3 bacterium</name>
    <dbReference type="NCBI Taxonomy" id="2044937"/>
    <lineage>
        <taxon>Bacteria</taxon>
        <taxon>candidate division KSB3</taxon>
    </lineage>
</organism>
<dbReference type="EMBL" id="PDSK01000096">
    <property type="protein sequence ID" value="PIE33618.1"/>
    <property type="molecule type" value="Genomic_DNA"/>
</dbReference>